<keyword evidence="2" id="KW-0813">Transport</keyword>
<evidence type="ECO:0000256" key="1">
    <source>
        <dbReference type="ARBA" id="ARBA00005417"/>
    </source>
</evidence>
<dbReference type="RefSeq" id="WP_028124255.1">
    <property type="nucleotide sequence ID" value="NZ_CP024964.1"/>
</dbReference>
<dbReference type="PROSITE" id="PS50893">
    <property type="entry name" value="ABC_TRANSPORTER_2"/>
    <property type="match status" value="1"/>
</dbReference>
<dbReference type="SMART" id="SM00382">
    <property type="entry name" value="AAA"/>
    <property type="match status" value="1"/>
</dbReference>
<protein>
    <submittedName>
        <fullName evidence="6">ABC transporter ATP-binding protein</fullName>
    </submittedName>
</protein>
<dbReference type="GO" id="GO:0016887">
    <property type="term" value="F:ATP hydrolysis activity"/>
    <property type="evidence" value="ECO:0007669"/>
    <property type="project" value="InterPro"/>
</dbReference>
<evidence type="ECO:0000256" key="2">
    <source>
        <dbReference type="ARBA" id="ARBA00022448"/>
    </source>
</evidence>
<dbReference type="OrthoDB" id="388394at2"/>
<dbReference type="KEGG" id="eml:EMELA_v1c06600"/>
<dbReference type="InterPro" id="IPR003593">
    <property type="entry name" value="AAA+_ATPase"/>
</dbReference>
<evidence type="ECO:0000259" key="5">
    <source>
        <dbReference type="PROSITE" id="PS50893"/>
    </source>
</evidence>
<dbReference type="STRING" id="1408435.GCA_000685885_00800"/>
<evidence type="ECO:0000313" key="6">
    <source>
        <dbReference type="EMBL" id="ATZ18167.1"/>
    </source>
</evidence>
<dbReference type="Proteomes" id="UP000231896">
    <property type="component" value="Chromosome"/>
</dbReference>
<dbReference type="InterPro" id="IPR050763">
    <property type="entry name" value="ABC_transporter_ATP-binding"/>
</dbReference>
<accession>A0A2K8NWM0</accession>
<feature type="domain" description="ABC transporter" evidence="5">
    <location>
        <begin position="2"/>
        <end position="228"/>
    </location>
</feature>
<comment type="similarity">
    <text evidence="1">Belongs to the ABC transporter superfamily.</text>
</comment>
<reference evidence="6 7" key="1">
    <citation type="submission" date="2017-11" db="EMBL/GenBank/DDBJ databases">
        <title>Genome sequence of Entomoplasma melaleucae M1 (ATCC 49191).</title>
        <authorList>
            <person name="Lo W.-S."/>
            <person name="Gasparich G.E."/>
            <person name="Kuo C.-H."/>
        </authorList>
    </citation>
    <scope>NUCLEOTIDE SEQUENCE [LARGE SCALE GENOMIC DNA]</scope>
    <source>
        <strain evidence="6 7">M1</strain>
    </source>
</reference>
<dbReference type="GO" id="GO:0005524">
    <property type="term" value="F:ATP binding"/>
    <property type="evidence" value="ECO:0007669"/>
    <property type="project" value="UniProtKB-KW"/>
</dbReference>
<dbReference type="Gene3D" id="3.40.50.300">
    <property type="entry name" value="P-loop containing nucleotide triphosphate hydrolases"/>
    <property type="match status" value="1"/>
</dbReference>
<evidence type="ECO:0000313" key="7">
    <source>
        <dbReference type="Proteomes" id="UP000231896"/>
    </source>
</evidence>
<proteinExistence type="inferred from homology"/>
<gene>
    <name evidence="6" type="ORF">EMELA_v1c06600</name>
</gene>
<keyword evidence="3" id="KW-0547">Nucleotide-binding</keyword>
<dbReference type="PANTHER" id="PTHR42711">
    <property type="entry name" value="ABC TRANSPORTER ATP-BINDING PROTEIN"/>
    <property type="match status" value="1"/>
</dbReference>
<dbReference type="EMBL" id="CP024964">
    <property type="protein sequence ID" value="ATZ18167.1"/>
    <property type="molecule type" value="Genomic_DNA"/>
</dbReference>
<evidence type="ECO:0000256" key="4">
    <source>
        <dbReference type="ARBA" id="ARBA00022840"/>
    </source>
</evidence>
<keyword evidence="4 6" id="KW-0067">ATP-binding</keyword>
<dbReference type="CDD" id="cd03230">
    <property type="entry name" value="ABC_DR_subfamily_A"/>
    <property type="match status" value="1"/>
</dbReference>
<dbReference type="PANTHER" id="PTHR42711:SF5">
    <property type="entry name" value="ABC TRANSPORTER ATP-BINDING PROTEIN NATA"/>
    <property type="match status" value="1"/>
</dbReference>
<dbReference type="InterPro" id="IPR027417">
    <property type="entry name" value="P-loop_NTPase"/>
</dbReference>
<organism evidence="6 7">
    <name type="scientific">Mesoplasma melaleucae</name>
    <dbReference type="NCBI Taxonomy" id="81459"/>
    <lineage>
        <taxon>Bacteria</taxon>
        <taxon>Bacillati</taxon>
        <taxon>Mycoplasmatota</taxon>
        <taxon>Mollicutes</taxon>
        <taxon>Entomoplasmatales</taxon>
        <taxon>Entomoplasmataceae</taxon>
        <taxon>Mesoplasma</taxon>
    </lineage>
</organism>
<dbReference type="AlphaFoldDB" id="A0A2K8NWM0"/>
<dbReference type="Pfam" id="PF00005">
    <property type="entry name" value="ABC_tran"/>
    <property type="match status" value="1"/>
</dbReference>
<evidence type="ECO:0000256" key="3">
    <source>
        <dbReference type="ARBA" id="ARBA00022741"/>
    </source>
</evidence>
<keyword evidence="7" id="KW-1185">Reference proteome</keyword>
<dbReference type="InterPro" id="IPR003439">
    <property type="entry name" value="ABC_transporter-like_ATP-bd"/>
</dbReference>
<name>A0A2K8NWM0_9MOLU</name>
<dbReference type="SUPFAM" id="SSF52540">
    <property type="entry name" value="P-loop containing nucleoside triphosphate hydrolases"/>
    <property type="match status" value="1"/>
</dbReference>
<sequence length="236" mass="26872">MIEIKNLTKKYGNNVVLDRINLNIKDGESIGILGANGAGKTTLVEIISGVSEYSEGEINFYNSENKKDNSVQEKIGMQFQNGSWPFNTRGIDLLNLFVGKKWKKDNYILDLINIFEVETIIKKRISDCSGGEQQRFNSMLSVINKPNVLILDELITGLDLKMQIKLINFFDKMRKTEKITLIVISHIPEEIEQICKRVVVLNSGTLFIDKTVDQLKKQYGSIRNFLTLYFEGKING</sequence>